<feature type="compositionally biased region" description="Basic and acidic residues" evidence="6">
    <location>
        <begin position="10"/>
        <end position="19"/>
    </location>
</feature>
<dbReference type="SUPFAM" id="SSF53335">
    <property type="entry name" value="S-adenosyl-L-methionine-dependent methyltransferases"/>
    <property type="match status" value="1"/>
</dbReference>
<evidence type="ECO:0000313" key="7">
    <source>
        <dbReference type="EnsemblMetazoa" id="ACHR009153-PA"/>
    </source>
</evidence>
<evidence type="ECO:0000256" key="4">
    <source>
        <dbReference type="ARBA" id="ARBA00022679"/>
    </source>
</evidence>
<evidence type="ECO:0000256" key="5">
    <source>
        <dbReference type="ARBA" id="ARBA00022691"/>
    </source>
</evidence>
<dbReference type="Gene3D" id="3.40.50.150">
    <property type="entry name" value="Vaccinia Virus protein VP39"/>
    <property type="match status" value="1"/>
</dbReference>
<feature type="region of interest" description="Disordered" evidence="6">
    <location>
        <begin position="1"/>
        <end position="23"/>
    </location>
</feature>
<dbReference type="STRING" id="43041.A0A182KEG5"/>
<evidence type="ECO:0000313" key="8">
    <source>
        <dbReference type="Proteomes" id="UP000075881"/>
    </source>
</evidence>
<evidence type="ECO:0000256" key="6">
    <source>
        <dbReference type="SAM" id="MobiDB-lite"/>
    </source>
</evidence>
<name>A0A182KEG5_9DIPT</name>
<dbReference type="PANTHER" id="PTHR12303">
    <property type="entry name" value="CARNOSINE N-METHYLTRANSFERASE"/>
    <property type="match status" value="1"/>
</dbReference>
<dbReference type="Proteomes" id="UP000075881">
    <property type="component" value="Unassembled WGS sequence"/>
</dbReference>
<comment type="similarity">
    <text evidence="1">Belongs to the carnosine N-methyltransferase family.</text>
</comment>
<dbReference type="EC" id="2.1.1.22" evidence="2"/>
<evidence type="ECO:0000256" key="1">
    <source>
        <dbReference type="ARBA" id="ARBA00010086"/>
    </source>
</evidence>
<dbReference type="PANTHER" id="PTHR12303:SF6">
    <property type="entry name" value="CARNOSINE N-METHYLTRANSFERASE"/>
    <property type="match status" value="1"/>
</dbReference>
<proteinExistence type="inferred from homology"/>
<dbReference type="VEuPathDB" id="VectorBase:ACHR009153"/>
<evidence type="ECO:0000256" key="2">
    <source>
        <dbReference type="ARBA" id="ARBA00012003"/>
    </source>
</evidence>
<dbReference type="GO" id="GO:0035498">
    <property type="term" value="P:carnosine metabolic process"/>
    <property type="evidence" value="ECO:0007669"/>
    <property type="project" value="TreeGrafter"/>
</dbReference>
<dbReference type="InterPro" id="IPR012901">
    <property type="entry name" value="CARME"/>
</dbReference>
<keyword evidence="3" id="KW-0489">Methyltransferase</keyword>
<reference evidence="7" key="2">
    <citation type="submission" date="2020-05" db="UniProtKB">
        <authorList>
            <consortium name="EnsemblMetazoa"/>
        </authorList>
    </citation>
    <scope>IDENTIFICATION</scope>
    <source>
        <strain evidence="7">ACHKN1017</strain>
    </source>
</reference>
<dbReference type="GO" id="GO:0030735">
    <property type="term" value="F:carnosine N-methyltransferase activity"/>
    <property type="evidence" value="ECO:0007669"/>
    <property type="project" value="UniProtKB-EC"/>
</dbReference>
<dbReference type="GO" id="GO:0005829">
    <property type="term" value="C:cytosol"/>
    <property type="evidence" value="ECO:0007669"/>
    <property type="project" value="TreeGrafter"/>
</dbReference>
<keyword evidence="8" id="KW-1185">Reference proteome</keyword>
<dbReference type="Pfam" id="PF07942">
    <property type="entry name" value="CARME"/>
    <property type="match status" value="1"/>
</dbReference>
<dbReference type="SMART" id="SM01296">
    <property type="entry name" value="N2227"/>
    <property type="match status" value="1"/>
</dbReference>
<organism evidence="7 8">
    <name type="scientific">Anopheles christyi</name>
    <dbReference type="NCBI Taxonomy" id="43041"/>
    <lineage>
        <taxon>Eukaryota</taxon>
        <taxon>Metazoa</taxon>
        <taxon>Ecdysozoa</taxon>
        <taxon>Arthropoda</taxon>
        <taxon>Hexapoda</taxon>
        <taxon>Insecta</taxon>
        <taxon>Pterygota</taxon>
        <taxon>Neoptera</taxon>
        <taxon>Endopterygota</taxon>
        <taxon>Diptera</taxon>
        <taxon>Nematocera</taxon>
        <taxon>Culicoidea</taxon>
        <taxon>Culicidae</taxon>
        <taxon>Anophelinae</taxon>
        <taxon>Anopheles</taxon>
    </lineage>
</organism>
<sequence length="382" mass="44145">MDSSSSSKGHTNELVKDDPDPSMIEDMEEERKNFFKIIAAFKYYRHSSMAELKRKECFLETLPPTHQKMLTSYREHLQNQKRCVEVNAQVIKQIIQDANCLFQNADHNIEPDLQPSDGVKLRYQDFQKVVQITLKQIFRDWSEQGKLERDQCYSPIIDEITNFFDPSKYDLSKVKILVPGAGLGRLIYELACQGFYCEGNEFSLFMLIASNFVLNRCVIANQCTIYPWVHQVVNNLSQQNQLVPVSFPDVSPMKFPPKGTMNMVAGDFLQVYRDEDYWECIATCFFIDCANNIIEFIEVIKKILKPGGIWVNLGPLLYHFSDVPHEGSIEPTYDDLLEIIRSLGFIILKNETNILTTYSQNPSSMHQSHYNSIYLVCQKPNN</sequence>
<evidence type="ECO:0000256" key="3">
    <source>
        <dbReference type="ARBA" id="ARBA00022603"/>
    </source>
</evidence>
<keyword evidence="4" id="KW-0808">Transferase</keyword>
<dbReference type="GO" id="GO:0005634">
    <property type="term" value="C:nucleus"/>
    <property type="evidence" value="ECO:0007669"/>
    <property type="project" value="TreeGrafter"/>
</dbReference>
<keyword evidence="5" id="KW-0949">S-adenosyl-L-methionine</keyword>
<dbReference type="AlphaFoldDB" id="A0A182KEG5"/>
<protein>
    <recommendedName>
        <fullName evidence="2">carnosine N-methyltransferase</fullName>
        <ecNumber evidence="2">2.1.1.22</ecNumber>
    </recommendedName>
</protein>
<dbReference type="GO" id="GO:0032259">
    <property type="term" value="P:methylation"/>
    <property type="evidence" value="ECO:0007669"/>
    <property type="project" value="UniProtKB-KW"/>
</dbReference>
<dbReference type="InterPro" id="IPR029063">
    <property type="entry name" value="SAM-dependent_MTases_sf"/>
</dbReference>
<dbReference type="EnsemblMetazoa" id="ACHR009153-RA">
    <property type="protein sequence ID" value="ACHR009153-PA"/>
    <property type="gene ID" value="ACHR009153"/>
</dbReference>
<reference evidence="8" key="1">
    <citation type="submission" date="2013-03" db="EMBL/GenBank/DDBJ databases">
        <title>The Genome Sequence of Anopheles christyi ACHKN1017.</title>
        <authorList>
            <consortium name="The Broad Institute Genomics Platform"/>
            <person name="Neafsey D.E."/>
            <person name="Besansky N."/>
            <person name="Walker B."/>
            <person name="Young S.K."/>
            <person name="Zeng Q."/>
            <person name="Gargeya S."/>
            <person name="Fitzgerald M."/>
            <person name="Haas B."/>
            <person name="Abouelleil A."/>
            <person name="Allen A.W."/>
            <person name="Alvarado L."/>
            <person name="Arachchi H.M."/>
            <person name="Berlin A.M."/>
            <person name="Chapman S.B."/>
            <person name="Gainer-Dewar J."/>
            <person name="Goldberg J."/>
            <person name="Griggs A."/>
            <person name="Gujja S."/>
            <person name="Hansen M."/>
            <person name="Howarth C."/>
            <person name="Imamovic A."/>
            <person name="Ireland A."/>
            <person name="Larimer J."/>
            <person name="McCowan C."/>
            <person name="Murphy C."/>
            <person name="Pearson M."/>
            <person name="Poon T.W."/>
            <person name="Priest M."/>
            <person name="Roberts A."/>
            <person name="Saif S."/>
            <person name="Shea T."/>
            <person name="Sisk P."/>
            <person name="Sykes S."/>
            <person name="Wortman J."/>
            <person name="Nusbaum C."/>
            <person name="Birren B."/>
        </authorList>
    </citation>
    <scope>NUCLEOTIDE SEQUENCE [LARGE SCALE GENOMIC DNA]</scope>
    <source>
        <strain evidence="8">ACHKN1017</strain>
    </source>
</reference>
<accession>A0A182KEG5</accession>